<protein>
    <submittedName>
        <fullName evidence="1">Uncharacterized protein</fullName>
    </submittedName>
</protein>
<dbReference type="AlphaFoldDB" id="A0A166U4W6"/>
<evidence type="ECO:0000313" key="2">
    <source>
        <dbReference type="Proteomes" id="UP000078544"/>
    </source>
</evidence>
<dbReference type="Proteomes" id="UP000078544">
    <property type="component" value="Unassembled WGS sequence"/>
</dbReference>
<reference evidence="1 2" key="1">
    <citation type="journal article" date="2016" name="Genome Biol. Evol.">
        <title>Divergent and convergent evolution of fungal pathogenicity.</title>
        <authorList>
            <person name="Shang Y."/>
            <person name="Xiao G."/>
            <person name="Zheng P."/>
            <person name="Cen K."/>
            <person name="Zhan S."/>
            <person name="Wang C."/>
        </authorList>
    </citation>
    <scope>NUCLEOTIDE SEQUENCE [LARGE SCALE GENOMIC DNA]</scope>
    <source>
        <strain evidence="1 2">RCEF 2490</strain>
    </source>
</reference>
<dbReference type="OrthoDB" id="5598852at2759"/>
<evidence type="ECO:0000313" key="1">
    <source>
        <dbReference type="EMBL" id="OAA32062.1"/>
    </source>
</evidence>
<dbReference type="EMBL" id="AZGY01000002">
    <property type="protein sequence ID" value="OAA32062.1"/>
    <property type="molecule type" value="Genomic_DNA"/>
</dbReference>
<organism evidence="1 2">
    <name type="scientific">Moelleriella libera RCEF 2490</name>
    <dbReference type="NCBI Taxonomy" id="1081109"/>
    <lineage>
        <taxon>Eukaryota</taxon>
        <taxon>Fungi</taxon>
        <taxon>Dikarya</taxon>
        <taxon>Ascomycota</taxon>
        <taxon>Pezizomycotina</taxon>
        <taxon>Sordariomycetes</taxon>
        <taxon>Hypocreomycetidae</taxon>
        <taxon>Hypocreales</taxon>
        <taxon>Clavicipitaceae</taxon>
        <taxon>Moelleriella</taxon>
    </lineage>
</organism>
<proteinExistence type="predicted"/>
<keyword evidence="2" id="KW-1185">Reference proteome</keyword>
<comment type="caution">
    <text evidence="1">The sequence shown here is derived from an EMBL/GenBank/DDBJ whole genome shotgun (WGS) entry which is preliminary data.</text>
</comment>
<sequence length="96" mass="10657">MPAIASDKDLPKPLDNPMKQTKRAKKLVMEHLGSVIKSAEKPPLQGMFSRTYFVTLADACELVVQYRTEPLNTNAFKLAKDALGSFVPDARALPRK</sequence>
<name>A0A166U4W6_9HYPO</name>
<accession>A0A166U4W6</accession>
<gene>
    <name evidence="1" type="ORF">AAL_01394</name>
</gene>
<dbReference type="STRING" id="1081109.A0A166U4W6"/>